<protein>
    <submittedName>
        <fullName evidence="1">Uncharacterized protein</fullName>
    </submittedName>
</protein>
<dbReference type="EMBL" id="ML120435">
    <property type="protein sequence ID" value="RPA94602.1"/>
    <property type="molecule type" value="Genomic_DNA"/>
</dbReference>
<evidence type="ECO:0000313" key="1">
    <source>
        <dbReference type="EMBL" id="RPA94602.1"/>
    </source>
</evidence>
<dbReference type="Proteomes" id="UP000276215">
    <property type="component" value="Unassembled WGS sequence"/>
</dbReference>
<organism evidence="1 2">
    <name type="scientific">Choiromyces venosus 120613-1</name>
    <dbReference type="NCBI Taxonomy" id="1336337"/>
    <lineage>
        <taxon>Eukaryota</taxon>
        <taxon>Fungi</taxon>
        <taxon>Dikarya</taxon>
        <taxon>Ascomycota</taxon>
        <taxon>Pezizomycotina</taxon>
        <taxon>Pezizomycetes</taxon>
        <taxon>Pezizales</taxon>
        <taxon>Tuberaceae</taxon>
        <taxon>Choiromyces</taxon>
    </lineage>
</organism>
<reference evidence="1 2" key="1">
    <citation type="journal article" date="2018" name="Nat. Ecol. Evol.">
        <title>Pezizomycetes genomes reveal the molecular basis of ectomycorrhizal truffle lifestyle.</title>
        <authorList>
            <person name="Murat C."/>
            <person name="Payen T."/>
            <person name="Noel B."/>
            <person name="Kuo A."/>
            <person name="Morin E."/>
            <person name="Chen J."/>
            <person name="Kohler A."/>
            <person name="Krizsan K."/>
            <person name="Balestrini R."/>
            <person name="Da Silva C."/>
            <person name="Montanini B."/>
            <person name="Hainaut M."/>
            <person name="Levati E."/>
            <person name="Barry K.W."/>
            <person name="Belfiori B."/>
            <person name="Cichocki N."/>
            <person name="Clum A."/>
            <person name="Dockter R.B."/>
            <person name="Fauchery L."/>
            <person name="Guy J."/>
            <person name="Iotti M."/>
            <person name="Le Tacon F."/>
            <person name="Lindquist E.A."/>
            <person name="Lipzen A."/>
            <person name="Malagnac F."/>
            <person name="Mello A."/>
            <person name="Molinier V."/>
            <person name="Miyauchi S."/>
            <person name="Poulain J."/>
            <person name="Riccioni C."/>
            <person name="Rubini A."/>
            <person name="Sitrit Y."/>
            <person name="Splivallo R."/>
            <person name="Traeger S."/>
            <person name="Wang M."/>
            <person name="Zifcakova L."/>
            <person name="Wipf D."/>
            <person name="Zambonelli A."/>
            <person name="Paolocci F."/>
            <person name="Nowrousian M."/>
            <person name="Ottonello S."/>
            <person name="Baldrian P."/>
            <person name="Spatafora J.W."/>
            <person name="Henrissat B."/>
            <person name="Nagy L.G."/>
            <person name="Aury J.M."/>
            <person name="Wincker P."/>
            <person name="Grigoriev I.V."/>
            <person name="Bonfante P."/>
            <person name="Martin F.M."/>
        </authorList>
    </citation>
    <scope>NUCLEOTIDE SEQUENCE [LARGE SCALE GENOMIC DNA]</scope>
    <source>
        <strain evidence="1 2">120613-1</strain>
    </source>
</reference>
<keyword evidence="2" id="KW-1185">Reference proteome</keyword>
<name>A0A3N4J8J2_9PEZI</name>
<gene>
    <name evidence="1" type="ORF">L873DRAFT_1413750</name>
</gene>
<sequence>MEIFRASRVLLCLFLLLSICVSCQFFDMILKLLNPLLCLGNSPHKTSFFSQEFCSCLAPFW</sequence>
<proteinExistence type="predicted"/>
<dbReference type="AlphaFoldDB" id="A0A3N4J8J2"/>
<evidence type="ECO:0000313" key="2">
    <source>
        <dbReference type="Proteomes" id="UP000276215"/>
    </source>
</evidence>
<accession>A0A3N4J8J2</accession>